<evidence type="ECO:0000256" key="1">
    <source>
        <dbReference type="ARBA" id="ARBA00022729"/>
    </source>
</evidence>
<feature type="domain" description="PBP" evidence="3">
    <location>
        <begin position="33"/>
        <end position="278"/>
    </location>
</feature>
<accession>A0A8T4H8W5</accession>
<comment type="caution">
    <text evidence="4">The sequence shown here is derived from an EMBL/GenBank/DDBJ whole genome shotgun (WGS) entry which is preliminary data.</text>
</comment>
<gene>
    <name evidence="4" type="ORF">J5U18_07935</name>
</gene>
<dbReference type="PROSITE" id="PS51257">
    <property type="entry name" value="PROKAR_LIPOPROTEIN"/>
    <property type="match status" value="1"/>
</dbReference>
<organism evidence="4 5">
    <name type="scientific">Rhinopithecimicrobium faecis</name>
    <dbReference type="NCBI Taxonomy" id="2820698"/>
    <lineage>
        <taxon>Bacteria</taxon>
        <taxon>Pseudomonadati</taxon>
        <taxon>Bacteroidota</taxon>
        <taxon>Sphingobacteriia</taxon>
        <taxon>Sphingobacteriales</taxon>
        <taxon>Sphingobacteriaceae</taxon>
        <taxon>Rhinopithecimicrobium</taxon>
    </lineage>
</organism>
<keyword evidence="5" id="KW-1185">Reference proteome</keyword>
<evidence type="ECO:0000259" key="3">
    <source>
        <dbReference type="Pfam" id="PF12849"/>
    </source>
</evidence>
<sequence>MRYSLFVLCALASVPFFSACKDAKNKSETKSAQQDIIRGKLRVVVDESVLPIMSDQVTVFESSYTNSEIELVSLPEIKAINYLLKDSANTAVLTRKLSTQEEAYFLSRQITPRIYQFATDALVFIKNNAQPDTSLHLQSVKDLLSGKNSFEHGKLVLDNANGANLRLLKEHFKLDSVSSAGLAAVKTSEEVLRYISENPAAVGVVSLTWILQAGKKNAQYLDKIRTLSIQNEQDGKFYKANQTTIALNKYPLLHPLYILNYQASQGLGVGFSSFVTGERGQRMILKAGILPQTIPGREIIIRDEESIIK</sequence>
<name>A0A8T4H8W5_9SPHI</name>
<proteinExistence type="predicted"/>
<feature type="signal peptide" evidence="2">
    <location>
        <begin position="1"/>
        <end position="18"/>
    </location>
</feature>
<dbReference type="PANTHER" id="PTHR30570:SF1">
    <property type="entry name" value="PHOSPHATE-BINDING PROTEIN PSTS"/>
    <property type="match status" value="1"/>
</dbReference>
<dbReference type="EMBL" id="JAGKSB010000007">
    <property type="protein sequence ID" value="MBP3943492.1"/>
    <property type="molecule type" value="Genomic_DNA"/>
</dbReference>
<dbReference type="SUPFAM" id="SSF53850">
    <property type="entry name" value="Periplasmic binding protein-like II"/>
    <property type="match status" value="1"/>
</dbReference>
<feature type="chain" id="PRO_5035763083" evidence="2">
    <location>
        <begin position="19"/>
        <end position="309"/>
    </location>
</feature>
<evidence type="ECO:0000256" key="2">
    <source>
        <dbReference type="SAM" id="SignalP"/>
    </source>
</evidence>
<dbReference type="PANTHER" id="PTHR30570">
    <property type="entry name" value="PERIPLASMIC PHOSPHATE BINDING COMPONENT OF PHOSPHATE ABC TRANSPORTER"/>
    <property type="match status" value="1"/>
</dbReference>
<dbReference type="RefSeq" id="WP_353546984.1">
    <property type="nucleotide sequence ID" value="NZ_JAGKSB010000007.1"/>
</dbReference>
<evidence type="ECO:0000313" key="5">
    <source>
        <dbReference type="Proteomes" id="UP000679691"/>
    </source>
</evidence>
<dbReference type="InterPro" id="IPR050811">
    <property type="entry name" value="Phosphate_ABC_transporter"/>
</dbReference>
<dbReference type="AlphaFoldDB" id="A0A8T4H8W5"/>
<dbReference type="InterPro" id="IPR024370">
    <property type="entry name" value="PBP_domain"/>
</dbReference>
<dbReference type="Proteomes" id="UP000679691">
    <property type="component" value="Unassembled WGS sequence"/>
</dbReference>
<keyword evidence="1 2" id="KW-0732">Signal</keyword>
<protein>
    <submittedName>
        <fullName evidence="4">Substrate-binding domain-containing protein</fullName>
    </submittedName>
</protein>
<evidence type="ECO:0000313" key="4">
    <source>
        <dbReference type="EMBL" id="MBP3943492.1"/>
    </source>
</evidence>
<reference evidence="4" key="1">
    <citation type="submission" date="2021-03" db="EMBL/GenBank/DDBJ databases">
        <authorList>
            <person name="Lu T."/>
            <person name="Wang Q."/>
            <person name="Han X."/>
        </authorList>
    </citation>
    <scope>NUCLEOTIDE SEQUENCE</scope>
    <source>
        <strain evidence="4">WQ 2009</strain>
    </source>
</reference>
<dbReference type="Gene3D" id="3.40.190.10">
    <property type="entry name" value="Periplasmic binding protein-like II"/>
    <property type="match status" value="2"/>
</dbReference>
<dbReference type="Pfam" id="PF12849">
    <property type="entry name" value="PBP_like_2"/>
    <property type="match status" value="1"/>
</dbReference>